<evidence type="ECO:0000256" key="2">
    <source>
        <dbReference type="SAM" id="SignalP"/>
    </source>
</evidence>
<dbReference type="EMBL" id="WPIK01000019">
    <property type="protein sequence ID" value="MVN23168.1"/>
    <property type="molecule type" value="Genomic_DNA"/>
</dbReference>
<reference evidence="3 4" key="1">
    <citation type="submission" date="2019-12" db="EMBL/GenBank/DDBJ databases">
        <title>Mucilaginibacter sp. HMF7410 genome sequencing and assembly.</title>
        <authorList>
            <person name="Kang H."/>
            <person name="Cha I."/>
            <person name="Kim H."/>
            <person name="Joh K."/>
        </authorList>
    </citation>
    <scope>NUCLEOTIDE SEQUENCE [LARGE SCALE GENOMIC DNA]</scope>
    <source>
        <strain evidence="3 4">HMF7410</strain>
    </source>
</reference>
<evidence type="ECO:0000313" key="3">
    <source>
        <dbReference type="EMBL" id="MVN23168.1"/>
    </source>
</evidence>
<accession>A0A7K1T0V8</accession>
<sequence length="63" mass="7157">MKKSLLLLLVSTLAFTLSFAQTKKDGTPDKRYKANMTVKQKPIPTTKSGKPDMRYKINKKAKQ</sequence>
<gene>
    <name evidence="3" type="ORF">GO621_16715</name>
</gene>
<dbReference type="AlphaFoldDB" id="A0A7K1T0V8"/>
<evidence type="ECO:0000313" key="4">
    <source>
        <dbReference type="Proteomes" id="UP000462014"/>
    </source>
</evidence>
<name>A0A7K1T0V8_9SPHI</name>
<feature type="signal peptide" evidence="2">
    <location>
        <begin position="1"/>
        <end position="20"/>
    </location>
</feature>
<proteinExistence type="predicted"/>
<feature type="chain" id="PRO_5029624441" evidence="2">
    <location>
        <begin position="21"/>
        <end position="63"/>
    </location>
</feature>
<keyword evidence="4" id="KW-1185">Reference proteome</keyword>
<evidence type="ECO:0000256" key="1">
    <source>
        <dbReference type="SAM" id="MobiDB-lite"/>
    </source>
</evidence>
<keyword evidence="2" id="KW-0732">Signal</keyword>
<comment type="caution">
    <text evidence="3">The sequence shown here is derived from an EMBL/GenBank/DDBJ whole genome shotgun (WGS) entry which is preliminary data.</text>
</comment>
<organism evidence="3 4">
    <name type="scientific">Mucilaginibacter arboris</name>
    <dbReference type="NCBI Taxonomy" id="2682090"/>
    <lineage>
        <taxon>Bacteria</taxon>
        <taxon>Pseudomonadati</taxon>
        <taxon>Bacteroidota</taxon>
        <taxon>Sphingobacteriia</taxon>
        <taxon>Sphingobacteriales</taxon>
        <taxon>Sphingobacteriaceae</taxon>
        <taxon>Mucilaginibacter</taxon>
    </lineage>
</organism>
<dbReference type="Proteomes" id="UP000462014">
    <property type="component" value="Unassembled WGS sequence"/>
</dbReference>
<protein>
    <submittedName>
        <fullName evidence="3">Uncharacterized protein</fullName>
    </submittedName>
</protein>
<dbReference type="RefSeq" id="WP_157569143.1">
    <property type="nucleotide sequence ID" value="NZ_WPIK01000019.1"/>
</dbReference>
<feature type="region of interest" description="Disordered" evidence="1">
    <location>
        <begin position="41"/>
        <end position="63"/>
    </location>
</feature>